<gene>
    <name evidence="13" type="ORF">ECRASSUSDP1_LOCUS18071</name>
</gene>
<dbReference type="Proteomes" id="UP001295684">
    <property type="component" value="Unassembled WGS sequence"/>
</dbReference>
<keyword evidence="10" id="KW-0966">Cell projection</keyword>
<name>A0AAD2D1E4_EUPCR</name>
<dbReference type="GO" id="GO:0035869">
    <property type="term" value="C:ciliary transition zone"/>
    <property type="evidence" value="ECO:0007669"/>
    <property type="project" value="TreeGrafter"/>
</dbReference>
<evidence type="ECO:0000256" key="10">
    <source>
        <dbReference type="ARBA" id="ARBA00023273"/>
    </source>
</evidence>
<keyword evidence="14" id="KW-1185">Reference proteome</keyword>
<comment type="similarity">
    <text evidence="2">Belongs to the TMEM231 family.</text>
</comment>
<dbReference type="PANTHER" id="PTHR14605:SF1">
    <property type="entry name" value="TRANSMEMBRANE PROTEIN 231"/>
    <property type="match status" value="1"/>
</dbReference>
<comment type="function">
    <text evidence="11">Transmembrane component of the tectonic-like complex, a complex localized at the transition zone of primary cilia and acting as a barrier that prevents diffusion of transmembrane proteins between the cilia and plasma membranes. Required for ciliogenesis and sonic hedgehog/SHH signaling.</text>
</comment>
<evidence type="ECO:0000256" key="9">
    <source>
        <dbReference type="ARBA" id="ARBA00023180"/>
    </source>
</evidence>
<evidence type="ECO:0000256" key="4">
    <source>
        <dbReference type="ARBA" id="ARBA00022475"/>
    </source>
</evidence>
<feature type="transmembrane region" description="Helical" evidence="12">
    <location>
        <begin position="266"/>
        <end position="286"/>
    </location>
</feature>
<evidence type="ECO:0000256" key="12">
    <source>
        <dbReference type="SAM" id="Phobius"/>
    </source>
</evidence>
<keyword evidence="9" id="KW-0325">Glycoprotein</keyword>
<dbReference type="InterPro" id="IPR019306">
    <property type="entry name" value="TMEM231"/>
</dbReference>
<keyword evidence="4" id="KW-1003">Cell membrane</keyword>
<evidence type="ECO:0000256" key="3">
    <source>
        <dbReference type="ARBA" id="ARBA00015087"/>
    </source>
</evidence>
<dbReference type="GO" id="GO:0032880">
    <property type="term" value="P:regulation of protein localization"/>
    <property type="evidence" value="ECO:0007669"/>
    <property type="project" value="TreeGrafter"/>
</dbReference>
<proteinExistence type="inferred from homology"/>
<evidence type="ECO:0000256" key="7">
    <source>
        <dbReference type="ARBA" id="ARBA00023069"/>
    </source>
</evidence>
<sequence>MVKLYTESFERKYHARVFSCTNLFYVLTVISVWVIPLVIIALTGSFTGIPSVNYSRSNVKFTNEVYIQGDFGGTIRSYSNIQLLNQQINNKISGVIFKSRFRDENNDRIPEEYKFDLSFLTNAESVNSLTILLHFKYYIENGVNSQFKGIVPIIISSPSGKSIGEASMVGELRIRQDEPIEKLNGIPETLYNLNFTEEILKYSPEQIIDRYTSRNQTLNYVHTARVNSFNKISLLDTTTISIEMGIPNFAKTLYTPGALETLKIAWIQYFAILVPIYLLLYIGLFARTIETYVFDSVMTNDCQSSIRHKLKKS</sequence>
<keyword evidence="7" id="KW-0969">Cilium</keyword>
<evidence type="ECO:0000313" key="13">
    <source>
        <dbReference type="EMBL" id="CAI2376700.1"/>
    </source>
</evidence>
<dbReference type="EMBL" id="CAMPGE010018265">
    <property type="protein sequence ID" value="CAI2376700.1"/>
    <property type="molecule type" value="Genomic_DNA"/>
</dbReference>
<comment type="subcellular location">
    <subcellularLocation>
        <location evidence="1">Cell projection</location>
        <location evidence="1">Cilium membrane</location>
        <topology evidence="1">Multi-pass membrane protein</topology>
    </subcellularLocation>
</comment>
<evidence type="ECO:0000256" key="11">
    <source>
        <dbReference type="ARBA" id="ARBA00024803"/>
    </source>
</evidence>
<reference evidence="13" key="1">
    <citation type="submission" date="2023-07" db="EMBL/GenBank/DDBJ databases">
        <authorList>
            <consortium name="AG Swart"/>
            <person name="Singh M."/>
            <person name="Singh A."/>
            <person name="Seah K."/>
            <person name="Emmerich C."/>
        </authorList>
    </citation>
    <scope>NUCLEOTIDE SEQUENCE</scope>
    <source>
        <strain evidence="13">DP1</strain>
    </source>
</reference>
<evidence type="ECO:0000256" key="8">
    <source>
        <dbReference type="ARBA" id="ARBA00023136"/>
    </source>
</evidence>
<evidence type="ECO:0000256" key="5">
    <source>
        <dbReference type="ARBA" id="ARBA00022692"/>
    </source>
</evidence>
<keyword evidence="5 12" id="KW-0812">Transmembrane</keyword>
<comment type="caution">
    <text evidence="13">The sequence shown here is derived from an EMBL/GenBank/DDBJ whole genome shotgun (WGS) entry which is preliminary data.</text>
</comment>
<protein>
    <recommendedName>
        <fullName evidence="3">Transmembrane protein 231</fullName>
    </recommendedName>
</protein>
<accession>A0AAD2D1E4</accession>
<evidence type="ECO:0000313" key="14">
    <source>
        <dbReference type="Proteomes" id="UP001295684"/>
    </source>
</evidence>
<evidence type="ECO:0000256" key="1">
    <source>
        <dbReference type="ARBA" id="ARBA00004272"/>
    </source>
</evidence>
<evidence type="ECO:0000256" key="2">
    <source>
        <dbReference type="ARBA" id="ARBA00009082"/>
    </source>
</evidence>
<keyword evidence="8 12" id="KW-0472">Membrane</keyword>
<dbReference type="GO" id="GO:0060271">
    <property type="term" value="P:cilium assembly"/>
    <property type="evidence" value="ECO:0007669"/>
    <property type="project" value="TreeGrafter"/>
</dbReference>
<keyword evidence="6 12" id="KW-1133">Transmembrane helix</keyword>
<feature type="transmembrane region" description="Helical" evidence="12">
    <location>
        <begin position="21"/>
        <end position="46"/>
    </location>
</feature>
<dbReference type="Pfam" id="PF10149">
    <property type="entry name" value="TM231"/>
    <property type="match status" value="1"/>
</dbReference>
<dbReference type="PANTHER" id="PTHR14605">
    <property type="entry name" value="CHST5 PROTEIN"/>
    <property type="match status" value="1"/>
</dbReference>
<dbReference type="AlphaFoldDB" id="A0AAD2D1E4"/>
<organism evidence="13 14">
    <name type="scientific">Euplotes crassus</name>
    <dbReference type="NCBI Taxonomy" id="5936"/>
    <lineage>
        <taxon>Eukaryota</taxon>
        <taxon>Sar</taxon>
        <taxon>Alveolata</taxon>
        <taxon>Ciliophora</taxon>
        <taxon>Intramacronucleata</taxon>
        <taxon>Spirotrichea</taxon>
        <taxon>Hypotrichia</taxon>
        <taxon>Euplotida</taxon>
        <taxon>Euplotidae</taxon>
        <taxon>Moneuplotes</taxon>
    </lineage>
</organism>
<evidence type="ECO:0000256" key="6">
    <source>
        <dbReference type="ARBA" id="ARBA00022989"/>
    </source>
</evidence>
<dbReference type="GO" id="GO:0060170">
    <property type="term" value="C:ciliary membrane"/>
    <property type="evidence" value="ECO:0007669"/>
    <property type="project" value="UniProtKB-SubCell"/>
</dbReference>